<organism evidence="4">
    <name type="scientific">Mucochytrium quahogii</name>
    <dbReference type="NCBI Taxonomy" id="96639"/>
    <lineage>
        <taxon>Eukaryota</taxon>
        <taxon>Sar</taxon>
        <taxon>Stramenopiles</taxon>
        <taxon>Bigyra</taxon>
        <taxon>Labyrinthulomycetes</taxon>
        <taxon>Thraustochytrida</taxon>
        <taxon>Thraustochytriidae</taxon>
        <taxon>Mucochytrium</taxon>
    </lineage>
</organism>
<dbReference type="SMART" id="SM00320">
    <property type="entry name" value="WD40"/>
    <property type="match status" value="5"/>
</dbReference>
<dbReference type="InterPro" id="IPR015943">
    <property type="entry name" value="WD40/YVTN_repeat-like_dom_sf"/>
</dbReference>
<dbReference type="EMBL" id="HBHK01015691">
    <property type="protein sequence ID" value="CAD9688405.1"/>
    <property type="molecule type" value="Transcribed_RNA"/>
</dbReference>
<reference evidence="4" key="1">
    <citation type="submission" date="2021-01" db="EMBL/GenBank/DDBJ databases">
        <authorList>
            <person name="Corre E."/>
            <person name="Pelletier E."/>
            <person name="Niang G."/>
            <person name="Scheremetjew M."/>
            <person name="Finn R."/>
            <person name="Kale V."/>
            <person name="Holt S."/>
            <person name="Cochrane G."/>
            <person name="Meng A."/>
            <person name="Brown T."/>
            <person name="Cohen L."/>
        </authorList>
    </citation>
    <scope>NUCLEOTIDE SEQUENCE</scope>
    <source>
        <strain evidence="4">NY070348D</strain>
    </source>
</reference>
<dbReference type="SUPFAM" id="SSF50978">
    <property type="entry name" value="WD40 repeat-like"/>
    <property type="match status" value="1"/>
</dbReference>
<evidence type="ECO:0008006" key="5">
    <source>
        <dbReference type="Google" id="ProtNLM"/>
    </source>
</evidence>
<dbReference type="CDD" id="cd09917">
    <property type="entry name" value="F-box_SF"/>
    <property type="match status" value="1"/>
</dbReference>
<dbReference type="InterPro" id="IPR001680">
    <property type="entry name" value="WD40_rpt"/>
</dbReference>
<dbReference type="Gene3D" id="2.130.10.10">
    <property type="entry name" value="YVTN repeat-like/Quinoprotein amine dehydrogenase"/>
    <property type="match status" value="2"/>
</dbReference>
<evidence type="ECO:0000256" key="1">
    <source>
        <dbReference type="ARBA" id="ARBA00022574"/>
    </source>
</evidence>
<dbReference type="InterPro" id="IPR036047">
    <property type="entry name" value="F-box-like_dom_sf"/>
</dbReference>
<feature type="compositionally biased region" description="Basic and acidic residues" evidence="3">
    <location>
        <begin position="8"/>
        <end position="24"/>
    </location>
</feature>
<evidence type="ECO:0000256" key="2">
    <source>
        <dbReference type="ARBA" id="ARBA00022737"/>
    </source>
</evidence>
<dbReference type="PANTHER" id="PTHR22847:SF637">
    <property type="entry name" value="WD REPEAT DOMAIN 5B"/>
    <property type="match status" value="1"/>
</dbReference>
<evidence type="ECO:0000313" key="4">
    <source>
        <dbReference type="EMBL" id="CAD9688405.1"/>
    </source>
</evidence>
<dbReference type="InterPro" id="IPR036322">
    <property type="entry name" value="WD40_repeat_dom_sf"/>
</dbReference>
<dbReference type="AlphaFoldDB" id="A0A7S2WHM8"/>
<proteinExistence type="predicted"/>
<name>A0A7S2WHM8_9STRA</name>
<accession>A0A7S2WHM8</accession>
<keyword evidence="2" id="KW-0677">Repeat</keyword>
<gene>
    <name evidence="4" type="ORF">QSP1433_LOCUS9870</name>
</gene>
<evidence type="ECO:0000256" key="3">
    <source>
        <dbReference type="SAM" id="MobiDB-lite"/>
    </source>
</evidence>
<protein>
    <recommendedName>
        <fullName evidence="5">F-box domain-containing protein</fullName>
    </recommendedName>
</protein>
<keyword evidence="1" id="KW-0853">WD repeat</keyword>
<feature type="region of interest" description="Disordered" evidence="3">
    <location>
        <begin position="1"/>
        <end position="26"/>
    </location>
</feature>
<dbReference type="PANTHER" id="PTHR22847">
    <property type="entry name" value="WD40 REPEAT PROTEIN"/>
    <property type="match status" value="1"/>
</dbReference>
<dbReference type="SUPFAM" id="SSF81383">
    <property type="entry name" value="F-box domain"/>
    <property type="match status" value="1"/>
</dbReference>
<dbReference type="GO" id="GO:1990234">
    <property type="term" value="C:transferase complex"/>
    <property type="evidence" value="ECO:0007669"/>
    <property type="project" value="UniProtKB-ARBA"/>
</dbReference>
<sequence>MSRVATRSMDHAHNGDGELEETNKVRRGGRKRRRGCWVLELNEEAIIHICRFLGPLGLACLELACKQLRTLCRVAWKIQLERQFPFVTNKYRISHNAPMKKLYQYTVEKEANWRLRRSLKRRVIGTHKGICCLGLSDTERDRAFSKPSIAVSCSRNRTMKVWDISSENDEGKHGSTCELDYAVRCLTVSGCFGNAMITTGSTDGQLRFWTHKVRDSGVFPNLSCELAIPAHGNRSVLELGQMRDKGALVSSGSDGKILTWDLAAFVPGSNISTTEQTSSRGTSTRFTCHNSTVFYTGENGIYHWDPAERSQAVRRFPGADDSIVESLAAQDGGTKLAVLSTLGLTVYDLRMLRVLGKELSFSDSHSHRASQVYIDHSKIICSTDHSIFLSDFHDMCRLPDAQFSSVSQGRPQQIVFEASDTLILSSKGRSLIISDYDADSFAYDTESTSFCYDEWFQPWNPQTMISLSNTARPSKSYSPAKVQQKQRIQDDVVLLEGLAKPISRNQEGVLLFS</sequence>